<gene>
    <name evidence="3" type="ORF">HDF14_002411</name>
</gene>
<dbReference type="Pfam" id="PF13090">
    <property type="entry name" value="PP_kinase_C"/>
    <property type="match status" value="1"/>
</dbReference>
<dbReference type="Proteomes" id="UP000535182">
    <property type="component" value="Unassembled WGS sequence"/>
</dbReference>
<dbReference type="Gene3D" id="3.30.870.10">
    <property type="entry name" value="Endonuclease Chain A"/>
    <property type="match status" value="2"/>
</dbReference>
<reference evidence="3 4" key="1">
    <citation type="submission" date="2020-08" db="EMBL/GenBank/DDBJ databases">
        <title>Genomic Encyclopedia of Type Strains, Phase IV (KMG-V): Genome sequencing to study the core and pangenomes of soil and plant-associated prokaryotes.</title>
        <authorList>
            <person name="Whitman W."/>
        </authorList>
    </citation>
    <scope>NUCLEOTIDE SEQUENCE [LARGE SCALE GENOMIC DNA]</scope>
    <source>
        <strain evidence="3 4">X5P2</strain>
    </source>
</reference>
<protein>
    <submittedName>
        <fullName evidence="3">Polyphosphate kinase 1</fullName>
    </submittedName>
</protein>
<accession>A0A9X0U4B2</accession>
<name>A0A9X0U4B2_9BACT</name>
<dbReference type="GO" id="GO:0009358">
    <property type="term" value="C:polyphosphate kinase complex"/>
    <property type="evidence" value="ECO:0007669"/>
    <property type="project" value="InterPro"/>
</dbReference>
<dbReference type="GO" id="GO:0008976">
    <property type="term" value="F:polyphosphate kinase activity"/>
    <property type="evidence" value="ECO:0007669"/>
    <property type="project" value="InterPro"/>
</dbReference>
<organism evidence="3 4">
    <name type="scientific">Tunturiibacter gelidiferens</name>
    <dbReference type="NCBI Taxonomy" id="3069689"/>
    <lineage>
        <taxon>Bacteria</taxon>
        <taxon>Pseudomonadati</taxon>
        <taxon>Acidobacteriota</taxon>
        <taxon>Terriglobia</taxon>
        <taxon>Terriglobales</taxon>
        <taxon>Acidobacteriaceae</taxon>
        <taxon>Tunturiibacter</taxon>
    </lineage>
</organism>
<dbReference type="GO" id="GO:0006799">
    <property type="term" value="P:polyphosphate biosynthetic process"/>
    <property type="evidence" value="ECO:0007669"/>
    <property type="project" value="InterPro"/>
</dbReference>
<sequence>MGLPFPELRETFWTPLVPPAFQDAGIFAAIQAGDVLVHHPYESFDASVEAFIHTAADDPQTISIKMTAYRIGDDTPFVKSLVRAAEQGKQIACVMEIKARFDEERNLHWAAELERVGAHVTFGIKGLKTHAKTALVVRKEADGLRCYVHIGTGNYHVKIARLYTDLGLLTSNPLITRDVVNLFHYLTGRANAPDCTTILVAPTIMRPRYLELIKREIEHKLAGRPARIVAKMNQLEDPALIEALCEASRAGVSIDLIIRGFCCLRPGIPGQTEHPYPFHHWPLPRALANRLFCQW</sequence>
<evidence type="ECO:0000313" key="4">
    <source>
        <dbReference type="Proteomes" id="UP000535182"/>
    </source>
</evidence>
<dbReference type="InterPro" id="IPR003414">
    <property type="entry name" value="PP_kinase"/>
</dbReference>
<evidence type="ECO:0000259" key="2">
    <source>
        <dbReference type="Pfam" id="PF17941"/>
    </source>
</evidence>
<dbReference type="PANTHER" id="PTHR30218">
    <property type="entry name" value="POLYPHOSPHATE KINASE"/>
    <property type="match status" value="1"/>
</dbReference>
<dbReference type="AlphaFoldDB" id="A0A9X0U4B2"/>
<dbReference type="CDD" id="cd09165">
    <property type="entry name" value="PLDc_PaPPK1_C1_like"/>
    <property type="match status" value="1"/>
</dbReference>
<dbReference type="Pfam" id="PF17941">
    <property type="entry name" value="PP_kinase_C_1"/>
    <property type="match status" value="1"/>
</dbReference>
<dbReference type="PANTHER" id="PTHR30218:SF0">
    <property type="entry name" value="POLYPHOSPHATE KINASE"/>
    <property type="match status" value="1"/>
</dbReference>
<comment type="caution">
    <text evidence="3">The sequence shown here is derived from an EMBL/GenBank/DDBJ whole genome shotgun (WGS) entry which is preliminary data.</text>
</comment>
<evidence type="ECO:0000313" key="3">
    <source>
        <dbReference type="EMBL" id="MBB5328795.1"/>
    </source>
</evidence>
<feature type="domain" description="Polyphosphate kinase C-terminal" evidence="1">
    <location>
        <begin position="199"/>
        <end position="274"/>
    </location>
</feature>
<dbReference type="SUPFAM" id="SSF56024">
    <property type="entry name" value="Phospholipase D/nuclease"/>
    <property type="match status" value="2"/>
</dbReference>
<dbReference type="EMBL" id="JACHEB010000005">
    <property type="protein sequence ID" value="MBB5328795.1"/>
    <property type="molecule type" value="Genomic_DNA"/>
</dbReference>
<feature type="domain" description="Polyphosphate kinase C-terminal" evidence="2">
    <location>
        <begin position="26"/>
        <end position="190"/>
    </location>
</feature>
<evidence type="ECO:0000259" key="1">
    <source>
        <dbReference type="Pfam" id="PF13090"/>
    </source>
</evidence>
<dbReference type="InterPro" id="IPR025200">
    <property type="entry name" value="PPK_C_dom2"/>
</dbReference>
<keyword evidence="3" id="KW-0808">Transferase</keyword>
<dbReference type="InterPro" id="IPR041108">
    <property type="entry name" value="PP_kinase_C_1"/>
</dbReference>
<proteinExistence type="predicted"/>
<keyword evidence="3" id="KW-0418">Kinase</keyword>
<keyword evidence="4" id="KW-1185">Reference proteome</keyword>